<comment type="caution">
    <text evidence="1">The sequence shown here is derived from an EMBL/GenBank/DDBJ whole genome shotgun (WGS) entry which is preliminary data.</text>
</comment>
<sequence length="82" mass="8917">MVTLNLRSTSAMVSAVFSTMSLEKENCRPALLLISLTSERTSSRASSSFHWFVAIDSSRSEYDSVAPPLLTRTKISSTLSAS</sequence>
<evidence type="ECO:0000313" key="2">
    <source>
        <dbReference type="Proteomes" id="UP001589575"/>
    </source>
</evidence>
<dbReference type="EMBL" id="JBHMFI010000001">
    <property type="protein sequence ID" value="MFB9073852.1"/>
    <property type="molecule type" value="Genomic_DNA"/>
</dbReference>
<evidence type="ECO:0008006" key="3">
    <source>
        <dbReference type="Google" id="ProtNLM"/>
    </source>
</evidence>
<proteinExistence type="predicted"/>
<reference evidence="1 2" key="1">
    <citation type="submission" date="2024-09" db="EMBL/GenBank/DDBJ databases">
        <authorList>
            <person name="Sun Q."/>
            <person name="Mori K."/>
        </authorList>
    </citation>
    <scope>NUCLEOTIDE SEQUENCE [LARGE SCALE GENOMIC DNA]</scope>
    <source>
        <strain evidence="1 2">CCM 7609</strain>
    </source>
</reference>
<accession>A0ABV5G4K7</accession>
<organism evidence="1 2">
    <name type="scientific">Citricoccus parietis</name>
    <dbReference type="NCBI Taxonomy" id="592307"/>
    <lineage>
        <taxon>Bacteria</taxon>
        <taxon>Bacillati</taxon>
        <taxon>Actinomycetota</taxon>
        <taxon>Actinomycetes</taxon>
        <taxon>Micrococcales</taxon>
        <taxon>Micrococcaceae</taxon>
        <taxon>Citricoccus</taxon>
    </lineage>
</organism>
<dbReference type="Proteomes" id="UP001589575">
    <property type="component" value="Unassembled WGS sequence"/>
</dbReference>
<name>A0ABV5G4K7_9MICC</name>
<gene>
    <name evidence="1" type="ORF">ACFFX0_22695</name>
</gene>
<evidence type="ECO:0000313" key="1">
    <source>
        <dbReference type="EMBL" id="MFB9073852.1"/>
    </source>
</evidence>
<protein>
    <recommendedName>
        <fullName evidence="3">Secreted protein</fullName>
    </recommendedName>
</protein>
<keyword evidence="2" id="KW-1185">Reference proteome</keyword>